<dbReference type="GO" id="GO:0016829">
    <property type="term" value="F:lyase activity"/>
    <property type="evidence" value="ECO:0007669"/>
    <property type="project" value="UniProtKB-KW"/>
</dbReference>
<dbReference type="SMART" id="SM00797">
    <property type="entry name" value="AHS2"/>
    <property type="match status" value="1"/>
</dbReference>
<dbReference type="STRING" id="227598.APY94_09890"/>
<dbReference type="InterPro" id="IPR029000">
    <property type="entry name" value="Cyclophilin-like_dom_sf"/>
</dbReference>
<feature type="domain" description="Carboxyltransferase" evidence="4">
    <location>
        <begin position="23"/>
        <end position="300"/>
    </location>
</feature>
<dbReference type="RefSeq" id="WP_058939472.1">
    <property type="nucleotide sequence ID" value="NZ_LLYW01000035.1"/>
</dbReference>
<dbReference type="EMBL" id="LLYW01000035">
    <property type="protein sequence ID" value="KUH32391.1"/>
    <property type="molecule type" value="Genomic_DNA"/>
</dbReference>
<evidence type="ECO:0000259" key="4">
    <source>
        <dbReference type="SMART" id="SM00797"/>
    </source>
</evidence>
<sequence length="334" mass="36196">MIELLNVPSLLTVQDSGRRGYRKLGVPVSGFMDDYSARTANYLVGNPGDAPLLEFLLAGPTIRFRASGVFAVAGDVDLRLNGAPIEPWMSHWAKRGDVLEVGALKGRLYGYIAFAGGIKCEPLLGSCSAYPKAGLGRPLKAGDVLNLGYAILTGKDGRYLPPELRPDYSAKEKTVRVVLGPNLDHFTEEGIETFLSEVYTVTPESDRMGYRLDGKAIEHSEKGAGIVTDAIPTGAVQVPANGKPIVMLRDAQTTGGYAKISVVAAADLPLVAQSRPGERLRFEAISVDEARELLIRREKTLMAIRDFLDGKMRAYRIMAGGEELIAFTKVERRG</sequence>
<dbReference type="PANTHER" id="PTHR43309">
    <property type="entry name" value="5-OXOPROLINASE SUBUNIT C"/>
    <property type="match status" value="1"/>
</dbReference>
<dbReference type="InterPro" id="IPR003778">
    <property type="entry name" value="CT_A_B"/>
</dbReference>
<dbReference type="Pfam" id="PF02626">
    <property type="entry name" value="CT_A_B"/>
    <property type="match status" value="1"/>
</dbReference>
<evidence type="ECO:0000256" key="3">
    <source>
        <dbReference type="ARBA" id="ARBA00022840"/>
    </source>
</evidence>
<proteinExistence type="predicted"/>
<dbReference type="AlphaFoldDB" id="A0A100XWD9"/>
<dbReference type="Gene3D" id="2.40.100.10">
    <property type="entry name" value="Cyclophilin-like"/>
    <property type="match status" value="1"/>
</dbReference>
<dbReference type="OrthoDB" id="85703at2157"/>
<keyword evidence="6" id="KW-1185">Reference proteome</keyword>
<gene>
    <name evidence="5" type="ORF">APY94_09890</name>
</gene>
<dbReference type="InterPro" id="IPR052708">
    <property type="entry name" value="PxpC"/>
</dbReference>
<organism evidence="5 6">
    <name type="scientific">Thermococcus celericrescens</name>
    <dbReference type="NCBI Taxonomy" id="227598"/>
    <lineage>
        <taxon>Archaea</taxon>
        <taxon>Methanobacteriati</taxon>
        <taxon>Methanobacteriota</taxon>
        <taxon>Thermococci</taxon>
        <taxon>Thermococcales</taxon>
        <taxon>Thermococcaceae</taxon>
        <taxon>Thermococcus</taxon>
    </lineage>
</organism>
<evidence type="ECO:0000256" key="2">
    <source>
        <dbReference type="ARBA" id="ARBA00022801"/>
    </source>
</evidence>
<name>A0A100XWD9_9EURY</name>
<comment type="caution">
    <text evidence="5">The sequence shown here is derived from an EMBL/GenBank/DDBJ whole genome shotgun (WGS) entry which is preliminary data.</text>
</comment>
<keyword evidence="1" id="KW-0547">Nucleotide-binding</keyword>
<dbReference type="GO" id="GO:0016787">
    <property type="term" value="F:hydrolase activity"/>
    <property type="evidence" value="ECO:0007669"/>
    <property type="project" value="UniProtKB-KW"/>
</dbReference>
<evidence type="ECO:0000313" key="6">
    <source>
        <dbReference type="Proteomes" id="UP000053462"/>
    </source>
</evidence>
<keyword evidence="2" id="KW-0378">Hydrolase</keyword>
<keyword evidence="5" id="KW-0456">Lyase</keyword>
<dbReference type="PANTHER" id="PTHR43309:SF3">
    <property type="entry name" value="5-OXOPROLINASE SUBUNIT C"/>
    <property type="match status" value="1"/>
</dbReference>
<reference evidence="5 6" key="1">
    <citation type="submission" date="2015-10" db="EMBL/GenBank/DDBJ databases">
        <title>Draft genome sequence of Thermococcus celericrescens strain DSM 17994.</title>
        <authorList>
            <person name="Hong S.-J."/>
            <person name="Park C.-E."/>
            <person name="Shin J.-H."/>
        </authorList>
    </citation>
    <scope>NUCLEOTIDE SEQUENCE [LARGE SCALE GENOMIC DNA]</scope>
    <source>
        <strain evidence="5 6">DSM 17994</strain>
    </source>
</reference>
<accession>A0A100XWD9</accession>
<dbReference type="Proteomes" id="UP000053462">
    <property type="component" value="Unassembled WGS sequence"/>
</dbReference>
<keyword evidence="3" id="KW-0067">ATP-binding</keyword>
<protein>
    <submittedName>
        <fullName evidence="5">Urea amidolyase</fullName>
    </submittedName>
</protein>
<dbReference type="GO" id="GO:0005524">
    <property type="term" value="F:ATP binding"/>
    <property type="evidence" value="ECO:0007669"/>
    <property type="project" value="UniProtKB-KW"/>
</dbReference>
<dbReference type="SUPFAM" id="SSF50891">
    <property type="entry name" value="Cyclophilin-like"/>
    <property type="match status" value="1"/>
</dbReference>
<evidence type="ECO:0000313" key="5">
    <source>
        <dbReference type="EMBL" id="KUH32391.1"/>
    </source>
</evidence>
<evidence type="ECO:0000256" key="1">
    <source>
        <dbReference type="ARBA" id="ARBA00022741"/>
    </source>
</evidence>
<dbReference type="NCBIfam" id="TIGR00724">
    <property type="entry name" value="urea_amlyse_rel"/>
    <property type="match status" value="1"/>
</dbReference>